<reference evidence="4" key="1">
    <citation type="submission" date="2020-08" db="EMBL/GenBank/DDBJ databases">
        <title>Multicomponent nature underlies the extraordinary mechanical properties of spider dragline silk.</title>
        <authorList>
            <person name="Kono N."/>
            <person name="Nakamura H."/>
            <person name="Mori M."/>
            <person name="Yoshida Y."/>
            <person name="Ohtoshi R."/>
            <person name="Malay A.D."/>
            <person name="Moran D.A.P."/>
            <person name="Tomita M."/>
            <person name="Numata K."/>
            <person name="Arakawa K."/>
        </authorList>
    </citation>
    <scope>NUCLEOTIDE SEQUENCE</scope>
</reference>
<dbReference type="SUPFAM" id="SSF51395">
    <property type="entry name" value="FMN-linked oxidoreductases"/>
    <property type="match status" value="1"/>
</dbReference>
<keyword evidence="5" id="KW-1185">Reference proteome</keyword>
<evidence type="ECO:0000313" key="4">
    <source>
        <dbReference type="EMBL" id="GFS48122.1"/>
    </source>
</evidence>
<proteinExistence type="predicted"/>
<dbReference type="InterPro" id="IPR037396">
    <property type="entry name" value="FMN_HAD"/>
</dbReference>
<dbReference type="PROSITE" id="PS51349">
    <property type="entry name" value="FMN_HYDROXY_ACID_DH_2"/>
    <property type="match status" value="1"/>
</dbReference>
<evidence type="ECO:0000256" key="2">
    <source>
        <dbReference type="ARBA" id="ARBA00023002"/>
    </source>
</evidence>
<dbReference type="PANTHER" id="PTHR10578:SF146">
    <property type="entry name" value="OXIDASE, PUTATIVE-RELATED"/>
    <property type="match status" value="1"/>
</dbReference>
<dbReference type="EMBL" id="BMAW01045106">
    <property type="protein sequence ID" value="GFS48122.1"/>
    <property type="molecule type" value="Genomic_DNA"/>
</dbReference>
<dbReference type="Proteomes" id="UP000887013">
    <property type="component" value="Unassembled WGS sequence"/>
</dbReference>
<evidence type="ECO:0000256" key="1">
    <source>
        <dbReference type="ARBA" id="ARBA00001917"/>
    </source>
</evidence>
<dbReference type="InterPro" id="IPR013785">
    <property type="entry name" value="Aldolase_TIM"/>
</dbReference>
<dbReference type="PANTHER" id="PTHR10578">
    <property type="entry name" value="S -2-HYDROXY-ACID OXIDASE-RELATED"/>
    <property type="match status" value="1"/>
</dbReference>
<comment type="cofactor">
    <cofactor evidence="1">
        <name>FMN</name>
        <dbReference type="ChEBI" id="CHEBI:58210"/>
    </cofactor>
</comment>
<dbReference type="AlphaFoldDB" id="A0A8X6JZD4"/>
<protein>
    <submittedName>
        <fullName evidence="4">Peroxisomal</fullName>
    </submittedName>
</protein>
<evidence type="ECO:0000259" key="3">
    <source>
        <dbReference type="PROSITE" id="PS51349"/>
    </source>
</evidence>
<accession>A0A8X6JZD4</accession>
<dbReference type="InterPro" id="IPR000262">
    <property type="entry name" value="FMN-dep_DH"/>
</dbReference>
<comment type="caution">
    <text evidence="4">The sequence shown here is derived from an EMBL/GenBank/DDBJ whole genome shotgun (WGS) entry which is preliminary data.</text>
</comment>
<sequence>MMNDVEDFERCAPALLDPLYRDYIWSGTGSQKTLVENKEAYNRIWIKKRVLRGIVNYTLEATVLGQKIDLPIGIAPSAGHSVFHQEGERGTARGASSMGAIMILNSLSLTSLEDIAASVPAGAVKWMQTYIYSKRDLVIDIVRRAEKAGYSALVVTVDEPYEYEIRCNSRSRFFEKEVVHGFPNIRAAVEDIIINSSDTFDDIAWLVNITTLPVVVKGIMTAYGVVERYSGITNDKLVDRVESKLTI</sequence>
<keyword evidence="2" id="KW-0560">Oxidoreductase</keyword>
<evidence type="ECO:0000313" key="5">
    <source>
        <dbReference type="Proteomes" id="UP000887013"/>
    </source>
</evidence>
<name>A0A8X6JZD4_NEPPI</name>
<dbReference type="Pfam" id="PF01070">
    <property type="entry name" value="FMN_dh"/>
    <property type="match status" value="1"/>
</dbReference>
<dbReference type="OrthoDB" id="25826at2759"/>
<gene>
    <name evidence="4" type="ORF">NPIL_79451</name>
</gene>
<organism evidence="4 5">
    <name type="scientific">Nephila pilipes</name>
    <name type="common">Giant wood spider</name>
    <name type="synonym">Nephila maculata</name>
    <dbReference type="NCBI Taxonomy" id="299642"/>
    <lineage>
        <taxon>Eukaryota</taxon>
        <taxon>Metazoa</taxon>
        <taxon>Ecdysozoa</taxon>
        <taxon>Arthropoda</taxon>
        <taxon>Chelicerata</taxon>
        <taxon>Arachnida</taxon>
        <taxon>Araneae</taxon>
        <taxon>Araneomorphae</taxon>
        <taxon>Entelegynae</taxon>
        <taxon>Araneoidea</taxon>
        <taxon>Nephilidae</taxon>
        <taxon>Nephila</taxon>
    </lineage>
</organism>
<dbReference type="Gene3D" id="3.20.20.70">
    <property type="entry name" value="Aldolase class I"/>
    <property type="match status" value="1"/>
</dbReference>
<dbReference type="GO" id="GO:0016491">
    <property type="term" value="F:oxidoreductase activity"/>
    <property type="evidence" value="ECO:0007669"/>
    <property type="project" value="UniProtKB-KW"/>
</dbReference>
<feature type="domain" description="FMN hydroxy acid dehydrogenase" evidence="3">
    <location>
        <begin position="1"/>
        <end position="247"/>
    </location>
</feature>